<dbReference type="EMBL" id="HBEC01000267">
    <property type="protein sequence ID" value="CAD8280124.1"/>
    <property type="molecule type" value="Transcribed_RNA"/>
</dbReference>
<keyword evidence="3" id="KW-0687">Ribonucleoprotein</keyword>
<dbReference type="InterPro" id="IPR026569">
    <property type="entry name" value="Ribosomal_bL28"/>
</dbReference>
<feature type="compositionally biased region" description="Basic and acidic residues" evidence="4">
    <location>
        <begin position="141"/>
        <end position="154"/>
    </location>
</feature>
<evidence type="ECO:0000256" key="2">
    <source>
        <dbReference type="ARBA" id="ARBA00022980"/>
    </source>
</evidence>
<feature type="region of interest" description="Disordered" evidence="4">
    <location>
        <begin position="128"/>
        <end position="154"/>
    </location>
</feature>
<dbReference type="InterPro" id="IPR034704">
    <property type="entry name" value="Ribosomal_bL28/bL31-like_sf"/>
</dbReference>
<name>A0A7R9UZS2_9CHLO</name>
<dbReference type="AlphaFoldDB" id="A0A7R9UZS2"/>
<dbReference type="SUPFAM" id="SSF143800">
    <property type="entry name" value="L28p-like"/>
    <property type="match status" value="1"/>
</dbReference>
<gene>
    <name evidence="5" type="ORF">CEUR00632_LOCUS159</name>
</gene>
<dbReference type="GO" id="GO:0003735">
    <property type="term" value="F:structural constituent of ribosome"/>
    <property type="evidence" value="ECO:0007669"/>
    <property type="project" value="InterPro"/>
</dbReference>
<evidence type="ECO:0000256" key="4">
    <source>
        <dbReference type="SAM" id="MobiDB-lite"/>
    </source>
</evidence>
<sequence length="154" mass="17255">MTAPRSVELLRRLVPEARQSLQRIMAGQRDTLWGSTEIKLRVRKYPKSGQERVSVVKPQLNRVKLYSHVLKTFVPVRMTPEMLRAVERRGGLDDYLLSTPDGALHSNAASTLRWQVLCELAKKREAEAAASVASRGSGNPEGRRAALRDLKPKA</sequence>
<dbReference type="GO" id="GO:0005840">
    <property type="term" value="C:ribosome"/>
    <property type="evidence" value="ECO:0007669"/>
    <property type="project" value="UniProtKB-KW"/>
</dbReference>
<dbReference type="PANTHER" id="PTHR13528">
    <property type="entry name" value="39S RIBOSOMAL PROTEIN L28, MITOCHONDRIAL"/>
    <property type="match status" value="1"/>
</dbReference>
<organism evidence="5">
    <name type="scientific">Chlamydomonas euryale</name>
    <dbReference type="NCBI Taxonomy" id="1486919"/>
    <lineage>
        <taxon>Eukaryota</taxon>
        <taxon>Viridiplantae</taxon>
        <taxon>Chlorophyta</taxon>
        <taxon>core chlorophytes</taxon>
        <taxon>Chlorophyceae</taxon>
        <taxon>CS clade</taxon>
        <taxon>Chlamydomonadales</taxon>
        <taxon>Chlamydomonadaceae</taxon>
        <taxon>Chlamydomonas</taxon>
    </lineage>
</organism>
<dbReference type="InterPro" id="IPR037147">
    <property type="entry name" value="Ribosomal_bL28_sf"/>
</dbReference>
<dbReference type="GO" id="GO:1990904">
    <property type="term" value="C:ribonucleoprotein complex"/>
    <property type="evidence" value="ECO:0007669"/>
    <property type="project" value="UniProtKB-KW"/>
</dbReference>
<accession>A0A7R9UZS2</accession>
<protein>
    <recommendedName>
        <fullName evidence="6">Ribosomal protein L28</fullName>
    </recommendedName>
</protein>
<dbReference type="PANTHER" id="PTHR13528:SF2">
    <property type="entry name" value="LARGE RIBOSOMAL SUBUNIT PROTEIN BL28M"/>
    <property type="match status" value="1"/>
</dbReference>
<evidence type="ECO:0008006" key="6">
    <source>
        <dbReference type="Google" id="ProtNLM"/>
    </source>
</evidence>
<proteinExistence type="inferred from homology"/>
<comment type="similarity">
    <text evidence="1">Belongs to the bacterial ribosomal protein bL28 family.</text>
</comment>
<evidence type="ECO:0000256" key="1">
    <source>
        <dbReference type="ARBA" id="ARBA00008760"/>
    </source>
</evidence>
<keyword evidence="2" id="KW-0689">Ribosomal protein</keyword>
<dbReference type="Gene3D" id="2.30.170.40">
    <property type="entry name" value="Ribosomal protein L28/L24"/>
    <property type="match status" value="1"/>
</dbReference>
<evidence type="ECO:0000256" key="3">
    <source>
        <dbReference type="ARBA" id="ARBA00023274"/>
    </source>
</evidence>
<evidence type="ECO:0000313" key="5">
    <source>
        <dbReference type="EMBL" id="CAD8280124.1"/>
    </source>
</evidence>
<reference evidence="5" key="1">
    <citation type="submission" date="2021-01" db="EMBL/GenBank/DDBJ databases">
        <authorList>
            <person name="Corre E."/>
            <person name="Pelletier E."/>
            <person name="Niang G."/>
            <person name="Scheremetjew M."/>
            <person name="Finn R."/>
            <person name="Kale V."/>
            <person name="Holt S."/>
            <person name="Cochrane G."/>
            <person name="Meng A."/>
            <person name="Brown T."/>
            <person name="Cohen L."/>
        </authorList>
    </citation>
    <scope>NUCLEOTIDE SEQUENCE</scope>
    <source>
        <strain evidence="5">CCMP219</strain>
    </source>
</reference>